<organism evidence="1 2">
    <name type="scientific">Heliobacterium chlorum</name>
    <dbReference type="NCBI Taxonomy" id="2698"/>
    <lineage>
        <taxon>Bacteria</taxon>
        <taxon>Bacillati</taxon>
        <taxon>Bacillota</taxon>
        <taxon>Clostridia</taxon>
        <taxon>Eubacteriales</taxon>
        <taxon>Heliobacteriaceae</taxon>
        <taxon>Heliobacterium</taxon>
    </lineage>
</organism>
<dbReference type="Proteomes" id="UP000617402">
    <property type="component" value="Unassembled WGS sequence"/>
</dbReference>
<evidence type="ECO:0000313" key="1">
    <source>
        <dbReference type="EMBL" id="MBC9785333.1"/>
    </source>
</evidence>
<dbReference type="InterPro" id="IPR001387">
    <property type="entry name" value="Cro/C1-type_HTH"/>
</dbReference>
<comment type="caution">
    <text evidence="1">The sequence shown here is derived from an EMBL/GenBank/DDBJ whole genome shotgun (WGS) entry which is preliminary data.</text>
</comment>
<evidence type="ECO:0000313" key="2">
    <source>
        <dbReference type="Proteomes" id="UP000617402"/>
    </source>
</evidence>
<protein>
    <submittedName>
        <fullName evidence="1">Helix-turn-helix transcriptional regulator</fullName>
    </submittedName>
</protein>
<gene>
    <name evidence="1" type="ORF">H1S01_12515</name>
</gene>
<dbReference type="RefSeq" id="WP_188040802.1">
    <property type="nucleotide sequence ID" value="NZ_JACVHF010000013.1"/>
</dbReference>
<accession>A0ABR7T5P4</accession>
<keyword evidence="2" id="KW-1185">Reference proteome</keyword>
<proteinExistence type="predicted"/>
<dbReference type="CDD" id="cd00093">
    <property type="entry name" value="HTH_XRE"/>
    <property type="match status" value="1"/>
</dbReference>
<reference evidence="1 2" key="1">
    <citation type="submission" date="2020-07" db="EMBL/GenBank/DDBJ databases">
        <title>Draft whole-genome sequence of Heliobacterium chlorum DSM 3682, type strain.</title>
        <authorList>
            <person name="Kyndt J.A."/>
            <person name="Meyer T.E."/>
            <person name="Imhoff J.F."/>
        </authorList>
    </citation>
    <scope>NUCLEOTIDE SEQUENCE [LARGE SCALE GENOMIC DNA]</scope>
    <source>
        <strain evidence="1 2">DSM 3682</strain>
    </source>
</reference>
<dbReference type="EMBL" id="JACVHF010000013">
    <property type="protein sequence ID" value="MBC9785333.1"/>
    <property type="molecule type" value="Genomic_DNA"/>
</dbReference>
<sequence length="53" mass="6017">MEGFLLIPNICPASLSNILFGKMRPGDETIKKMAAMLNVPENEIRKAWYHAKK</sequence>
<name>A0ABR7T5P4_HELCL</name>